<dbReference type="InterPro" id="IPR007342">
    <property type="entry name" value="PsuG"/>
</dbReference>
<dbReference type="GO" id="GO:0016798">
    <property type="term" value="F:hydrolase activity, acting on glycosyl bonds"/>
    <property type="evidence" value="ECO:0007669"/>
    <property type="project" value="UniProtKB-KW"/>
</dbReference>
<dbReference type="GO" id="GO:0004730">
    <property type="term" value="F:pseudouridylate synthase activity"/>
    <property type="evidence" value="ECO:0007669"/>
    <property type="project" value="InterPro"/>
</dbReference>
<evidence type="ECO:0000256" key="3">
    <source>
        <dbReference type="ARBA" id="ARBA00023211"/>
    </source>
</evidence>
<evidence type="ECO:0000256" key="1">
    <source>
        <dbReference type="ARBA" id="ARBA00022723"/>
    </source>
</evidence>
<dbReference type="InterPro" id="IPR029056">
    <property type="entry name" value="Ribokinase-like"/>
</dbReference>
<dbReference type="OrthoDB" id="198885at2759"/>
<dbReference type="InterPro" id="IPR022830">
    <property type="entry name" value="Indigdn_synthA-like"/>
</dbReference>
<keyword evidence="1" id="KW-0479">Metal-binding</keyword>
<gene>
    <name evidence="7" type="ORF">DIURU_005490</name>
</gene>
<sequence>MFSGLRRVAVRRLASVPQVSAEVADALGSQRPVVSLESTIITHGLPYPQNVEMAKTVEQIVRDHGAVPATCAFINGVPKVGLTPQDLEQLAEQAQLGKVAKVSRRDIGAVMASKAYGGTTIASTMILSDRAGISVFATGGLGGVHRGASETFDISADLTELGRTPVSVVCSGPKSILDIGLTMEYLETQGVMVSTYNDDGAQRDVPGFYCRQSGVKSPYVFDSFTHAAEIIRNQRSLDLRTGNVFCIPPPKEIALDPQFIDAIIDDANHKAKVQGIKGKDTTPFLLAEIARATDGRSVSCNVQFVYNNARAASKIAAALHPTPLVTQQPQFNITNHAYVSQSPPSPETEPEWVPKPFGLAPKATVMVVGSLALDTITTMANPVLGDSNPGQVTSSVGGVGHNIAVNAHHSLTSPFVSGASAAVGSAGLVSIVGTDAAGDRILNTIKQADTIDTSGIHASSSVATAQYVAHHDADGELIIACADMSAIESDFSPQIAQSLTKAEPQVVVTDCNLSPQVLPQVIRQAKSLHSITVVDPTSHAKAARVGAIETGVFPHHQVDLITPTTAELSTIYQAFDTQGKFDDYDHWFPVLDKLGANHIMRERLQRAHPVLAQLLEDGTLQQSFHLLPYLPFQLVKLGPSGVVAVSISTAIEDYRSLPTTSTFRPEVIVTSNDSGPGIVVKYWSVPKENREIEVENVTGAGDAFVGFLSATLAHSNWLTSEIPSVEAEWHQWECIYKAQLASGLTLQSPSSTTAALAAIH</sequence>
<evidence type="ECO:0000256" key="4">
    <source>
        <dbReference type="ARBA" id="ARBA00023239"/>
    </source>
</evidence>
<evidence type="ECO:0000256" key="5">
    <source>
        <dbReference type="ARBA" id="ARBA00023295"/>
    </source>
</evidence>
<dbReference type="RefSeq" id="XP_034009719.1">
    <property type="nucleotide sequence ID" value="XM_034158478.1"/>
</dbReference>
<dbReference type="EMBL" id="SWFT01000161">
    <property type="protein sequence ID" value="KAA8896977.1"/>
    <property type="molecule type" value="Genomic_DNA"/>
</dbReference>
<comment type="caution">
    <text evidence="7">The sequence shown here is derived from an EMBL/GenBank/DDBJ whole genome shotgun (WGS) entry which is preliminary data.</text>
</comment>
<dbReference type="AlphaFoldDB" id="A0A642UD27"/>
<dbReference type="HAMAP" id="MF_01876">
    <property type="entry name" value="PsiMP_glycosidase"/>
    <property type="match status" value="1"/>
</dbReference>
<evidence type="ECO:0000313" key="7">
    <source>
        <dbReference type="EMBL" id="KAA8896977.1"/>
    </source>
</evidence>
<proteinExistence type="inferred from homology"/>
<reference evidence="7 8" key="1">
    <citation type="submission" date="2019-07" db="EMBL/GenBank/DDBJ databases">
        <title>Genome assembly of two rare yeast pathogens: Diutina rugosa and Trichomonascus ciferrii.</title>
        <authorList>
            <person name="Mixao V."/>
            <person name="Saus E."/>
            <person name="Hansen A."/>
            <person name="Lass-Flor C."/>
            <person name="Gabaldon T."/>
        </authorList>
    </citation>
    <scope>NUCLEOTIDE SEQUENCE [LARGE SCALE GENOMIC DNA]</scope>
    <source>
        <strain evidence="7 8">CBS 613</strain>
    </source>
</reference>
<dbReference type="VEuPathDB" id="FungiDB:DIURU_005490"/>
<dbReference type="GO" id="GO:0005737">
    <property type="term" value="C:cytoplasm"/>
    <property type="evidence" value="ECO:0007669"/>
    <property type="project" value="TreeGrafter"/>
</dbReference>
<name>A0A642UD27_DIURU</name>
<feature type="domain" description="Carbohydrate kinase PfkB" evidence="6">
    <location>
        <begin position="364"/>
        <end position="576"/>
    </location>
</feature>
<organism evidence="7 8">
    <name type="scientific">Diutina rugosa</name>
    <name type="common">Yeast</name>
    <name type="synonym">Candida rugosa</name>
    <dbReference type="NCBI Taxonomy" id="5481"/>
    <lineage>
        <taxon>Eukaryota</taxon>
        <taxon>Fungi</taxon>
        <taxon>Dikarya</taxon>
        <taxon>Ascomycota</taxon>
        <taxon>Saccharomycotina</taxon>
        <taxon>Pichiomycetes</taxon>
        <taxon>Debaryomycetaceae</taxon>
        <taxon>Diutina</taxon>
    </lineage>
</organism>
<dbReference type="SUPFAM" id="SSF110581">
    <property type="entry name" value="Indigoidine synthase A-like"/>
    <property type="match status" value="1"/>
</dbReference>
<dbReference type="PANTHER" id="PTHR42909">
    <property type="entry name" value="ZGC:136858"/>
    <property type="match status" value="1"/>
</dbReference>
<keyword evidence="3" id="KW-0464">Manganese</keyword>
<evidence type="ECO:0000259" key="6">
    <source>
        <dbReference type="Pfam" id="PF00294"/>
    </source>
</evidence>
<dbReference type="Pfam" id="PF00294">
    <property type="entry name" value="PfkB"/>
    <property type="match status" value="1"/>
</dbReference>
<evidence type="ECO:0000256" key="2">
    <source>
        <dbReference type="ARBA" id="ARBA00022801"/>
    </source>
</evidence>
<protein>
    <recommendedName>
        <fullName evidence="6">Carbohydrate kinase PfkB domain-containing protein</fullName>
    </recommendedName>
</protein>
<evidence type="ECO:0000313" key="8">
    <source>
        <dbReference type="Proteomes" id="UP000449547"/>
    </source>
</evidence>
<keyword evidence="2" id="KW-0378">Hydrolase</keyword>
<keyword evidence="5" id="KW-0326">Glycosidase</keyword>
<dbReference type="Pfam" id="PF04227">
    <property type="entry name" value="Indigoidine_A"/>
    <property type="match status" value="1"/>
</dbReference>
<dbReference type="Gene3D" id="3.40.1790.10">
    <property type="entry name" value="Indigoidine synthase domain"/>
    <property type="match status" value="1"/>
</dbReference>
<dbReference type="SUPFAM" id="SSF53613">
    <property type="entry name" value="Ribokinase-like"/>
    <property type="match status" value="1"/>
</dbReference>
<accession>A0A642UD27</accession>
<dbReference type="GeneID" id="54784141"/>
<keyword evidence="8" id="KW-1185">Reference proteome</keyword>
<keyword evidence="4" id="KW-0456">Lyase</keyword>
<dbReference type="OMA" id="FNCIIAT"/>
<dbReference type="Proteomes" id="UP000449547">
    <property type="component" value="Unassembled WGS sequence"/>
</dbReference>
<dbReference type="InterPro" id="IPR011611">
    <property type="entry name" value="PfkB_dom"/>
</dbReference>
<dbReference type="Gene3D" id="3.40.1190.20">
    <property type="match status" value="1"/>
</dbReference>
<dbReference type="GO" id="GO:0046872">
    <property type="term" value="F:metal ion binding"/>
    <property type="evidence" value="ECO:0007669"/>
    <property type="project" value="UniProtKB-KW"/>
</dbReference>
<dbReference type="PANTHER" id="PTHR42909:SF1">
    <property type="entry name" value="CARBOHYDRATE KINASE PFKB DOMAIN-CONTAINING PROTEIN"/>
    <property type="match status" value="1"/>
</dbReference>